<keyword evidence="3" id="KW-1185">Reference proteome</keyword>
<dbReference type="EMBL" id="GG683038">
    <property type="protein sequence ID" value="EER02591.1"/>
    <property type="molecule type" value="Genomic_DNA"/>
</dbReference>
<accession>C5LL27</accession>
<evidence type="ECO:0000313" key="2">
    <source>
        <dbReference type="EMBL" id="EER02591.1"/>
    </source>
</evidence>
<sequence>MTDSSLSPSVRMPPNYGNLPRGGGGVPTTGDPSEASRLLDGCHQIMVAMSSPSIFENSKEKAFQTFRRGCLDLKKDVSATEGLESDKIDDWMIENCWLFLFELAKARLRRKHVLECMEILCTSDKWRHMLDDNERIRAKMVDLDEAFIQSIVTEFHVKPFPAKAAPVKPKHK</sequence>
<evidence type="ECO:0000256" key="1">
    <source>
        <dbReference type="SAM" id="MobiDB-lite"/>
    </source>
</evidence>
<dbReference type="GeneID" id="9047817"/>
<dbReference type="InParanoid" id="C5LL27"/>
<protein>
    <submittedName>
        <fullName evidence="2">Uncharacterized protein</fullName>
    </submittedName>
</protein>
<name>C5LL27_PERM5</name>
<dbReference type="RefSeq" id="XP_002769873.1">
    <property type="nucleotide sequence ID" value="XM_002769827.1"/>
</dbReference>
<dbReference type="OMA" id="CTSDRWN"/>
<evidence type="ECO:0000313" key="3">
    <source>
        <dbReference type="Proteomes" id="UP000007800"/>
    </source>
</evidence>
<dbReference type="OrthoDB" id="20507at2759"/>
<reference evidence="2 3" key="1">
    <citation type="submission" date="2008-07" db="EMBL/GenBank/DDBJ databases">
        <authorList>
            <person name="El-Sayed N."/>
            <person name="Caler E."/>
            <person name="Inman J."/>
            <person name="Amedeo P."/>
            <person name="Hass B."/>
            <person name="Wortman J."/>
        </authorList>
    </citation>
    <scope>NUCLEOTIDE SEQUENCE [LARGE SCALE GENOMIC DNA]</scope>
    <source>
        <strain evidence="3">ATCC 50983 / TXsc</strain>
    </source>
</reference>
<dbReference type="AlphaFoldDB" id="C5LL27"/>
<proteinExistence type="predicted"/>
<gene>
    <name evidence="2" type="ORF">Pmar_PMAR005931</name>
</gene>
<dbReference type="Proteomes" id="UP000007800">
    <property type="component" value="Unassembled WGS sequence"/>
</dbReference>
<feature type="region of interest" description="Disordered" evidence="1">
    <location>
        <begin position="1"/>
        <end position="33"/>
    </location>
</feature>
<organism evidence="3">
    <name type="scientific">Perkinsus marinus (strain ATCC 50983 / TXsc)</name>
    <dbReference type="NCBI Taxonomy" id="423536"/>
    <lineage>
        <taxon>Eukaryota</taxon>
        <taxon>Sar</taxon>
        <taxon>Alveolata</taxon>
        <taxon>Perkinsozoa</taxon>
        <taxon>Perkinsea</taxon>
        <taxon>Perkinsida</taxon>
        <taxon>Perkinsidae</taxon>
        <taxon>Perkinsus</taxon>
    </lineage>
</organism>